<dbReference type="GO" id="GO:0042393">
    <property type="term" value="F:histone binding"/>
    <property type="evidence" value="ECO:0007669"/>
    <property type="project" value="TreeGrafter"/>
</dbReference>
<dbReference type="InterPro" id="IPR015943">
    <property type="entry name" value="WD40/YVTN_repeat-like_dom_sf"/>
</dbReference>
<dbReference type="PROSITE" id="PS50294">
    <property type="entry name" value="WD_REPEATS_REGION"/>
    <property type="match status" value="4"/>
</dbReference>
<dbReference type="eggNOG" id="KOG0266">
    <property type="taxonomic scope" value="Eukaryota"/>
</dbReference>
<name>D8PK79_SCHCM</name>
<dbReference type="PANTHER" id="PTHR22847:SF637">
    <property type="entry name" value="WD REPEAT DOMAIN 5B"/>
    <property type="match status" value="1"/>
</dbReference>
<feature type="repeat" description="WD" evidence="3">
    <location>
        <begin position="132"/>
        <end position="173"/>
    </location>
</feature>
<dbReference type="Proteomes" id="UP000007431">
    <property type="component" value="Unassembled WGS sequence"/>
</dbReference>
<keyword evidence="2" id="KW-0677">Repeat</keyword>
<dbReference type="STRING" id="578458.D8PK79"/>
<dbReference type="PRINTS" id="PR00320">
    <property type="entry name" value="GPROTEINBRPT"/>
</dbReference>
<evidence type="ECO:0000313" key="7">
    <source>
        <dbReference type="Proteomes" id="UP000007431"/>
    </source>
</evidence>
<evidence type="ECO:0000313" key="6">
    <source>
        <dbReference type="EMBL" id="EFJ02633.1"/>
    </source>
</evidence>
<evidence type="ECO:0000259" key="5">
    <source>
        <dbReference type="Pfam" id="PF25175"/>
    </source>
</evidence>
<accession>D8PK79</accession>
<dbReference type="InterPro" id="IPR059122">
    <property type="entry name" value="Beta-prop_WDR5-like"/>
</dbReference>
<dbReference type="AlphaFoldDB" id="D8PK79"/>
<keyword evidence="1 3" id="KW-0853">WD repeat</keyword>
<sequence length="361" mass="39926">MPIAATIITTEEAGPSKAPQPKEEEEEEGPKPIPYDPNKPHYTTRYILTGHARSISAVKFSPDGKLLASCAADKTIKIWDPEIGEIVHTLKGHEEGISDIAWSNDGQYIASASDDKTVRIWSVADAKEVKRLIGHTNFVFCVAYNPAGNLIVSGGFDETIRIWDASKGEYGRLCTCREADDLYAGKFVRFMPAHSDPVTSVGFSHDGTMIVSCAMDGLIRIWDTESGQCLKTLVDDDNPICSHVRFTPNSKFVLASTQDSTVRLWNYHASRPAKTYTGHVNRTYCIPSCFATSRTGERLVLSGSEDARVYIWDLQSRQLVQVLEGHKDVVLGVSVHPTKCMLATAAMEKDLTIRIWEDTLT</sequence>
<dbReference type="GO" id="GO:0048188">
    <property type="term" value="C:Set1C/COMPASS complex"/>
    <property type="evidence" value="ECO:0007669"/>
    <property type="project" value="TreeGrafter"/>
</dbReference>
<dbReference type="InterPro" id="IPR020472">
    <property type="entry name" value="WD40_PAC1"/>
</dbReference>
<evidence type="ECO:0000256" key="3">
    <source>
        <dbReference type="PROSITE-ProRule" id="PRU00221"/>
    </source>
</evidence>
<dbReference type="SUPFAM" id="SSF50978">
    <property type="entry name" value="WD40 repeat-like"/>
    <property type="match status" value="1"/>
</dbReference>
<dbReference type="PANTHER" id="PTHR22847">
    <property type="entry name" value="WD40 REPEAT PROTEIN"/>
    <property type="match status" value="1"/>
</dbReference>
<feature type="repeat" description="WD" evidence="3">
    <location>
        <begin position="191"/>
        <end position="232"/>
    </location>
</feature>
<dbReference type="PROSITE" id="PS50082">
    <property type="entry name" value="WD_REPEATS_2"/>
    <property type="match status" value="6"/>
</dbReference>
<feature type="repeat" description="WD" evidence="3">
    <location>
        <begin position="48"/>
        <end position="89"/>
    </location>
</feature>
<dbReference type="VEuPathDB" id="FungiDB:SCHCODRAFT_02610017"/>
<proteinExistence type="predicted"/>
<feature type="repeat" description="WD" evidence="3">
    <location>
        <begin position="244"/>
        <end position="275"/>
    </location>
</feature>
<dbReference type="EMBL" id="GL377302">
    <property type="protein sequence ID" value="EFJ02633.1"/>
    <property type="molecule type" value="Genomic_DNA"/>
</dbReference>
<dbReference type="Pfam" id="PF25175">
    <property type="entry name" value="Beta-prop_WDR5"/>
    <property type="match status" value="1"/>
</dbReference>
<dbReference type="PROSITE" id="PS00678">
    <property type="entry name" value="WD_REPEATS_1"/>
    <property type="match status" value="2"/>
</dbReference>
<dbReference type="Gene3D" id="2.130.10.10">
    <property type="entry name" value="YVTN repeat-like/Quinoprotein amine dehydrogenase"/>
    <property type="match status" value="1"/>
</dbReference>
<keyword evidence="7" id="KW-1185">Reference proteome</keyword>
<evidence type="ECO:0000256" key="1">
    <source>
        <dbReference type="ARBA" id="ARBA00022574"/>
    </source>
</evidence>
<feature type="region of interest" description="Disordered" evidence="4">
    <location>
        <begin position="1"/>
        <end position="38"/>
    </location>
</feature>
<dbReference type="CDD" id="cd00200">
    <property type="entry name" value="WD40"/>
    <property type="match status" value="1"/>
</dbReference>
<feature type="repeat" description="WD" evidence="3">
    <location>
        <begin position="90"/>
        <end position="131"/>
    </location>
</feature>
<dbReference type="HOGENOM" id="CLU_000288_57_1_1"/>
<evidence type="ECO:0000256" key="4">
    <source>
        <dbReference type="SAM" id="MobiDB-lite"/>
    </source>
</evidence>
<dbReference type="SMART" id="SM00320">
    <property type="entry name" value="WD40"/>
    <property type="match status" value="7"/>
</dbReference>
<protein>
    <recommendedName>
        <fullName evidence="5">WDR5-like beta-propeller domain-containing protein</fullName>
    </recommendedName>
</protein>
<reference evidence="6 7" key="1">
    <citation type="journal article" date="2010" name="Nat. Biotechnol.">
        <title>Genome sequence of the model mushroom Schizophyllum commune.</title>
        <authorList>
            <person name="Ohm R.A."/>
            <person name="de Jong J.F."/>
            <person name="Lugones L.G."/>
            <person name="Aerts A."/>
            <person name="Kothe E."/>
            <person name="Stajich J.E."/>
            <person name="de Vries R.P."/>
            <person name="Record E."/>
            <person name="Levasseur A."/>
            <person name="Baker S.E."/>
            <person name="Bartholomew K.A."/>
            <person name="Coutinho P.M."/>
            <person name="Erdmann S."/>
            <person name="Fowler T.J."/>
            <person name="Gathman A.C."/>
            <person name="Lombard V."/>
            <person name="Henrissat B."/>
            <person name="Knabe N."/>
            <person name="Kuees U."/>
            <person name="Lilly W.W."/>
            <person name="Lindquist E."/>
            <person name="Lucas S."/>
            <person name="Magnuson J.K."/>
            <person name="Piumi F."/>
            <person name="Raudaskoski M."/>
            <person name="Salamov A."/>
            <person name="Schmutz J."/>
            <person name="Schwarze F.W.M.R."/>
            <person name="vanKuyk P.A."/>
            <person name="Horton J.S."/>
            <person name="Grigoriev I.V."/>
            <person name="Woesten H.A.B."/>
        </authorList>
    </citation>
    <scope>NUCLEOTIDE SEQUENCE [LARGE SCALE GENOMIC DNA]</scope>
    <source>
        <strain evidence="7">H4-8 / FGSC 9210</strain>
    </source>
</reference>
<dbReference type="InterPro" id="IPR001680">
    <property type="entry name" value="WD40_rpt"/>
</dbReference>
<dbReference type="FunFam" id="2.130.10.10:FF:000228">
    <property type="entry name" value="COMPASS-like H3K4 histone methylase component WDR5A"/>
    <property type="match status" value="1"/>
</dbReference>
<dbReference type="InterPro" id="IPR019775">
    <property type="entry name" value="WD40_repeat_CS"/>
</dbReference>
<feature type="repeat" description="WD" evidence="3">
    <location>
        <begin position="298"/>
        <end position="322"/>
    </location>
</feature>
<evidence type="ECO:0000256" key="2">
    <source>
        <dbReference type="ARBA" id="ARBA00022737"/>
    </source>
</evidence>
<dbReference type="PIRSF" id="PIRSF002394">
    <property type="entry name" value="GN-bd_beta"/>
    <property type="match status" value="1"/>
</dbReference>
<dbReference type="OMA" id="CKGHDTA"/>
<dbReference type="InParanoid" id="D8PK79"/>
<dbReference type="InterPro" id="IPR036322">
    <property type="entry name" value="WD40_repeat_dom_sf"/>
</dbReference>
<organism evidence="7">
    <name type="scientific">Schizophyllum commune (strain H4-8 / FGSC 9210)</name>
    <name type="common">Split gill fungus</name>
    <dbReference type="NCBI Taxonomy" id="578458"/>
    <lineage>
        <taxon>Eukaryota</taxon>
        <taxon>Fungi</taxon>
        <taxon>Dikarya</taxon>
        <taxon>Basidiomycota</taxon>
        <taxon>Agaricomycotina</taxon>
        <taxon>Agaricomycetes</taxon>
        <taxon>Agaricomycetidae</taxon>
        <taxon>Agaricales</taxon>
        <taxon>Schizophyllaceae</taxon>
        <taxon>Schizophyllum</taxon>
    </lineage>
</organism>
<gene>
    <name evidence="6" type="ORF">SCHCODRAFT_47625</name>
</gene>
<feature type="domain" description="WDR5-like beta-propeller" evidence="5">
    <location>
        <begin position="48"/>
        <end position="357"/>
    </location>
</feature>